<keyword evidence="1" id="KW-1133">Transmembrane helix</keyword>
<proteinExistence type="predicted"/>
<name>A0A1I6IXC6_9EURY</name>
<organism evidence="2 3">
    <name type="scientific">Halogeometricum rufum</name>
    <dbReference type="NCBI Taxonomy" id="553469"/>
    <lineage>
        <taxon>Archaea</taxon>
        <taxon>Methanobacteriati</taxon>
        <taxon>Methanobacteriota</taxon>
        <taxon>Stenosarchaea group</taxon>
        <taxon>Halobacteria</taxon>
        <taxon>Halobacteriales</taxon>
        <taxon>Haloferacaceae</taxon>
        <taxon>Halogeometricum</taxon>
    </lineage>
</organism>
<keyword evidence="3" id="KW-1185">Reference proteome</keyword>
<gene>
    <name evidence="2" type="ORF">SAMN04487947_3832</name>
</gene>
<dbReference type="AlphaFoldDB" id="A0A1I6IXC6"/>
<keyword evidence="1" id="KW-0472">Membrane</keyword>
<reference evidence="3" key="1">
    <citation type="submission" date="2016-10" db="EMBL/GenBank/DDBJ databases">
        <authorList>
            <person name="Varghese N."/>
            <person name="Submissions S."/>
        </authorList>
    </citation>
    <scope>NUCLEOTIDE SEQUENCE [LARGE SCALE GENOMIC DNA]</scope>
    <source>
        <strain evidence="3">CGMCC 1.7736</strain>
    </source>
</reference>
<feature type="transmembrane region" description="Helical" evidence="1">
    <location>
        <begin position="37"/>
        <end position="54"/>
    </location>
</feature>
<accession>A0A1I6IXC6</accession>
<evidence type="ECO:0000313" key="2">
    <source>
        <dbReference type="EMBL" id="SFR71395.1"/>
    </source>
</evidence>
<dbReference type="STRING" id="553469.SAMN04487947_3832"/>
<sequence length="66" mass="6528">MDGESLAVGTSMALTCAGLVVLLYGEYAGFTETAVPVGGVVALAGVGILTAHVARLPDPEDGETGH</sequence>
<evidence type="ECO:0000256" key="1">
    <source>
        <dbReference type="SAM" id="Phobius"/>
    </source>
</evidence>
<evidence type="ECO:0000313" key="3">
    <source>
        <dbReference type="Proteomes" id="UP000198531"/>
    </source>
</evidence>
<protein>
    <submittedName>
        <fullName evidence="2">Uncharacterized protein</fullName>
    </submittedName>
</protein>
<dbReference type="Proteomes" id="UP000198531">
    <property type="component" value="Unassembled WGS sequence"/>
</dbReference>
<dbReference type="EMBL" id="FOYT01000005">
    <property type="protein sequence ID" value="SFR71395.1"/>
    <property type="molecule type" value="Genomic_DNA"/>
</dbReference>
<dbReference type="RefSeq" id="WP_089810668.1">
    <property type="nucleotide sequence ID" value="NZ_FOYT01000005.1"/>
</dbReference>
<keyword evidence="1" id="KW-0812">Transmembrane</keyword>
<feature type="transmembrane region" description="Helical" evidence="1">
    <location>
        <begin position="6"/>
        <end position="25"/>
    </location>
</feature>